<accession>A0A7R7MVH4</accession>
<protein>
    <submittedName>
        <fullName evidence="2">Uncharacterized protein</fullName>
    </submittedName>
</protein>
<dbReference type="AlphaFoldDB" id="A0A7R7MVH4"/>
<dbReference type="EMBL" id="AP024255">
    <property type="protein sequence ID" value="BCP00810.1"/>
    <property type="molecule type" value="Genomic_DNA"/>
</dbReference>
<dbReference type="Proteomes" id="UP000595205">
    <property type="component" value="Chromosome"/>
</dbReference>
<reference evidence="2 3" key="1">
    <citation type="submission" date="2020-12" db="EMBL/GenBank/DDBJ databases">
        <title>Genome sequence of clinical Mycobacterium intracellulare strains.</title>
        <authorList>
            <person name="Tateishi Y."/>
            <person name="Matsumoto S."/>
            <person name="Fukushima Y."/>
            <person name="Nakajima C."/>
            <person name="Suzuki Y."/>
        </authorList>
    </citation>
    <scope>NUCLEOTIDE SEQUENCE [LARGE SCALE GENOMIC DNA]</scope>
    <source>
        <strain evidence="2 3">M018</strain>
    </source>
</reference>
<name>A0A7R7MVH4_MYCIT</name>
<sequence length="123" mass="13201">MSRARPIDRAAPPVPRAAINQVARRARPQVSPIPTSGERFRRRAGLLGFLRGAAGRAPRDPPAREGAFDLLVRLAERAAVLLGMTARVVATASSTPPATLVTARLVRHVAGRLPGRVSRVTFR</sequence>
<proteinExistence type="predicted"/>
<evidence type="ECO:0000313" key="3">
    <source>
        <dbReference type="Proteomes" id="UP000595205"/>
    </source>
</evidence>
<evidence type="ECO:0000313" key="2">
    <source>
        <dbReference type="EMBL" id="BCP00810.1"/>
    </source>
</evidence>
<evidence type="ECO:0000256" key="1">
    <source>
        <dbReference type="SAM" id="MobiDB-lite"/>
    </source>
</evidence>
<gene>
    <name evidence="2" type="ORF">MINTM018_35790</name>
</gene>
<feature type="region of interest" description="Disordered" evidence="1">
    <location>
        <begin position="1"/>
        <end position="37"/>
    </location>
</feature>
<organism evidence="2 3">
    <name type="scientific">Mycobacterium intracellulare</name>
    <dbReference type="NCBI Taxonomy" id="1767"/>
    <lineage>
        <taxon>Bacteria</taxon>
        <taxon>Bacillati</taxon>
        <taxon>Actinomycetota</taxon>
        <taxon>Actinomycetes</taxon>
        <taxon>Mycobacteriales</taxon>
        <taxon>Mycobacteriaceae</taxon>
        <taxon>Mycobacterium</taxon>
        <taxon>Mycobacterium avium complex (MAC)</taxon>
    </lineage>
</organism>